<dbReference type="RefSeq" id="WP_261968202.1">
    <property type="nucleotide sequence ID" value="NZ_JAHHZF010000004.1"/>
</dbReference>
<evidence type="ECO:0000313" key="8">
    <source>
        <dbReference type="EMBL" id="MBT9289572.1"/>
    </source>
</evidence>
<proteinExistence type="inferred from homology"/>
<evidence type="ECO:0000256" key="5">
    <source>
        <dbReference type="ARBA" id="ARBA00034489"/>
    </source>
</evidence>
<dbReference type="InterPro" id="IPR005636">
    <property type="entry name" value="DTW"/>
</dbReference>
<dbReference type="GO" id="GO:0008033">
    <property type="term" value="P:tRNA processing"/>
    <property type="evidence" value="ECO:0007669"/>
    <property type="project" value="UniProtKB-KW"/>
</dbReference>
<accession>A0A947D7E8</accession>
<keyword evidence="3" id="KW-0949">S-adenosyl-L-methionine</keyword>
<feature type="domain" description="DTW" evidence="7">
    <location>
        <begin position="11"/>
        <end position="218"/>
    </location>
</feature>
<keyword evidence="2" id="KW-0808">Transferase</keyword>
<evidence type="ECO:0000313" key="9">
    <source>
        <dbReference type="Proteomes" id="UP000766595"/>
    </source>
</evidence>
<feature type="compositionally biased region" description="Low complexity" evidence="6">
    <location>
        <begin position="230"/>
        <end position="244"/>
    </location>
</feature>
<dbReference type="PANTHER" id="PTHR21392">
    <property type="entry name" value="TRNA-URIDINE AMINOCARBOXYPROPYLTRANSFERASE 2"/>
    <property type="match status" value="1"/>
</dbReference>
<sequence length="253" mass="27378">MTDTPALPAAVAEPCPHCGKPAALCVCDFVEPVETRVRLAILQHPQEQDVTLGSARLAVRHFVGGIFKVGLSWPSLSKAVGREVDVKRWAVMHLGSVDTEAFPPGRDLVVVDKDGKPVPDQAAALKGIEGVVAFDGSWSQAKTLWWRNPWVLKARRLVIRPAQPSLYGKLRKEPRREGLSTLEAVAFVISRLEGKPEIEKAMLSSFRRMLQRYRDSLPPPQEKSRKRRPGSPASAPSAAPASGPGSSGGGANT</sequence>
<dbReference type="InterPro" id="IPR039262">
    <property type="entry name" value="DTWD2/TAPT"/>
</dbReference>
<evidence type="ECO:0000256" key="4">
    <source>
        <dbReference type="ARBA" id="ARBA00022694"/>
    </source>
</evidence>
<dbReference type="Pfam" id="PF03942">
    <property type="entry name" value="DTW"/>
    <property type="match status" value="1"/>
</dbReference>
<name>A0A947D7E8_9HYPH</name>
<dbReference type="Proteomes" id="UP000766595">
    <property type="component" value="Unassembled WGS sequence"/>
</dbReference>
<comment type="caution">
    <text evidence="8">The sequence shown here is derived from an EMBL/GenBank/DDBJ whole genome shotgun (WGS) entry which is preliminary data.</text>
</comment>
<dbReference type="PANTHER" id="PTHR21392:SF0">
    <property type="entry name" value="TRNA-URIDINE AMINOCARBOXYPROPYLTRANSFERASE 2"/>
    <property type="match status" value="1"/>
</dbReference>
<feature type="region of interest" description="Disordered" evidence="6">
    <location>
        <begin position="212"/>
        <end position="253"/>
    </location>
</feature>
<protein>
    <recommendedName>
        <fullName evidence="1">tRNA-uridine aminocarboxypropyltransferase</fullName>
        <ecNumber evidence="1">2.5.1.25</ecNumber>
    </recommendedName>
</protein>
<dbReference type="EMBL" id="JAHHZF010000004">
    <property type="protein sequence ID" value="MBT9289572.1"/>
    <property type="molecule type" value="Genomic_DNA"/>
</dbReference>
<organism evidence="8 9">
    <name type="scientific">Prosthecodimorpha staleyi</name>
    <dbReference type="NCBI Taxonomy" id="2840188"/>
    <lineage>
        <taxon>Bacteria</taxon>
        <taxon>Pseudomonadati</taxon>
        <taxon>Pseudomonadota</taxon>
        <taxon>Alphaproteobacteria</taxon>
        <taxon>Hyphomicrobiales</taxon>
        <taxon>Ancalomicrobiaceae</taxon>
        <taxon>Prosthecodimorpha</taxon>
    </lineage>
</organism>
<dbReference type="SMART" id="SM01144">
    <property type="entry name" value="DTW"/>
    <property type="match status" value="1"/>
</dbReference>
<comment type="similarity">
    <text evidence="5">Belongs to the TDD superfamily. DTWD2 family.</text>
</comment>
<evidence type="ECO:0000256" key="6">
    <source>
        <dbReference type="SAM" id="MobiDB-lite"/>
    </source>
</evidence>
<evidence type="ECO:0000256" key="2">
    <source>
        <dbReference type="ARBA" id="ARBA00022679"/>
    </source>
</evidence>
<gene>
    <name evidence="8" type="ORF">KL771_08915</name>
</gene>
<keyword evidence="4" id="KW-0819">tRNA processing</keyword>
<reference evidence="8 9" key="1">
    <citation type="submission" date="2021-06" db="EMBL/GenBank/DDBJ databases">
        <authorList>
            <person name="Grouzdev D.S."/>
            <person name="Koziaeva V."/>
        </authorList>
    </citation>
    <scope>NUCLEOTIDE SEQUENCE [LARGE SCALE GENOMIC DNA]</scope>
    <source>
        <strain evidence="8 9">22</strain>
    </source>
</reference>
<evidence type="ECO:0000259" key="7">
    <source>
        <dbReference type="SMART" id="SM01144"/>
    </source>
</evidence>
<keyword evidence="9" id="KW-1185">Reference proteome</keyword>
<dbReference type="EC" id="2.5.1.25" evidence="1"/>
<evidence type="ECO:0000256" key="1">
    <source>
        <dbReference type="ARBA" id="ARBA00012386"/>
    </source>
</evidence>
<evidence type="ECO:0000256" key="3">
    <source>
        <dbReference type="ARBA" id="ARBA00022691"/>
    </source>
</evidence>
<dbReference type="GO" id="GO:0016432">
    <property type="term" value="F:tRNA-uridine aminocarboxypropyltransferase activity"/>
    <property type="evidence" value="ECO:0007669"/>
    <property type="project" value="UniProtKB-EC"/>
</dbReference>
<dbReference type="AlphaFoldDB" id="A0A947D7E8"/>